<keyword evidence="4" id="KW-1133">Transmembrane helix</keyword>
<keyword evidence="3" id="KW-0808">Transferase</keyword>
<dbReference type="SUPFAM" id="SSF53448">
    <property type="entry name" value="Nucleotide-diphospho-sugar transferases"/>
    <property type="match status" value="1"/>
</dbReference>
<keyword evidence="4" id="KW-0812">Transmembrane</keyword>
<organism evidence="6">
    <name type="scientific">marine metagenome</name>
    <dbReference type="NCBI Taxonomy" id="408172"/>
    <lineage>
        <taxon>unclassified sequences</taxon>
        <taxon>metagenomes</taxon>
        <taxon>ecological metagenomes</taxon>
    </lineage>
</organism>
<evidence type="ECO:0000256" key="2">
    <source>
        <dbReference type="ARBA" id="ARBA00022676"/>
    </source>
</evidence>
<dbReference type="GO" id="GO:0016757">
    <property type="term" value="F:glycosyltransferase activity"/>
    <property type="evidence" value="ECO:0007669"/>
    <property type="project" value="UniProtKB-KW"/>
</dbReference>
<dbReference type="AlphaFoldDB" id="A0A381QFJ3"/>
<proteinExistence type="inferred from homology"/>
<evidence type="ECO:0000259" key="5">
    <source>
        <dbReference type="Pfam" id="PF13632"/>
    </source>
</evidence>
<accession>A0A381QFJ3</accession>
<reference evidence="6" key="1">
    <citation type="submission" date="2018-05" db="EMBL/GenBank/DDBJ databases">
        <authorList>
            <person name="Lanie J.A."/>
            <person name="Ng W.-L."/>
            <person name="Kazmierczak K.M."/>
            <person name="Andrzejewski T.M."/>
            <person name="Davidsen T.M."/>
            <person name="Wayne K.J."/>
            <person name="Tettelin H."/>
            <person name="Glass J.I."/>
            <person name="Rusch D."/>
            <person name="Podicherti R."/>
            <person name="Tsui H.-C.T."/>
            <person name="Winkler M.E."/>
        </authorList>
    </citation>
    <scope>NUCLEOTIDE SEQUENCE</scope>
</reference>
<dbReference type="InterPro" id="IPR029044">
    <property type="entry name" value="Nucleotide-diphossugar_trans"/>
</dbReference>
<evidence type="ECO:0000256" key="1">
    <source>
        <dbReference type="ARBA" id="ARBA00006739"/>
    </source>
</evidence>
<evidence type="ECO:0000256" key="3">
    <source>
        <dbReference type="ARBA" id="ARBA00022679"/>
    </source>
</evidence>
<evidence type="ECO:0000313" key="6">
    <source>
        <dbReference type="EMBL" id="SUZ78091.1"/>
    </source>
</evidence>
<protein>
    <recommendedName>
        <fullName evidence="5">Glycosyltransferase 2-like domain-containing protein</fullName>
    </recommendedName>
</protein>
<dbReference type="EMBL" id="UINC01001340">
    <property type="protein sequence ID" value="SUZ78091.1"/>
    <property type="molecule type" value="Genomic_DNA"/>
</dbReference>
<dbReference type="PANTHER" id="PTHR43179:SF12">
    <property type="entry name" value="GALACTOFURANOSYLTRANSFERASE GLFT2"/>
    <property type="match status" value="1"/>
</dbReference>
<gene>
    <name evidence="6" type="ORF">METZ01_LOCUS30945</name>
</gene>
<dbReference type="PANTHER" id="PTHR43179">
    <property type="entry name" value="RHAMNOSYLTRANSFERASE WBBL"/>
    <property type="match status" value="1"/>
</dbReference>
<dbReference type="InterPro" id="IPR001173">
    <property type="entry name" value="Glyco_trans_2-like"/>
</dbReference>
<dbReference type="Gene3D" id="3.90.550.10">
    <property type="entry name" value="Spore Coat Polysaccharide Biosynthesis Protein SpsA, Chain A"/>
    <property type="match status" value="1"/>
</dbReference>
<dbReference type="Pfam" id="PF13632">
    <property type="entry name" value="Glyco_trans_2_3"/>
    <property type="match status" value="1"/>
</dbReference>
<comment type="similarity">
    <text evidence="1">Belongs to the glycosyltransferase 2 family.</text>
</comment>
<sequence length="192" mass="21968">MNNDTIVDPNFVEPLINAMESNSTVKQSTPKIFYADNLDYIWFGGGKVSLWAGWIRHLGIRQKDSMQFSFNRNVDYATGCCVCMRTVDFESIGMFDESFLMYGEDVDLSLRFRKQGGQILFVPESKIWHKVSSSIGTQFSIRKWKRKNIGKMKLVTKHVHPAQLPIVMPLAILVSILELFITIILGFGRKHS</sequence>
<feature type="transmembrane region" description="Helical" evidence="4">
    <location>
        <begin position="166"/>
        <end position="187"/>
    </location>
</feature>
<name>A0A381QFJ3_9ZZZZ</name>
<evidence type="ECO:0000256" key="4">
    <source>
        <dbReference type="SAM" id="Phobius"/>
    </source>
</evidence>
<feature type="domain" description="Glycosyltransferase 2-like" evidence="5">
    <location>
        <begin position="3"/>
        <end position="159"/>
    </location>
</feature>
<keyword evidence="4" id="KW-0472">Membrane</keyword>
<keyword evidence="2" id="KW-0328">Glycosyltransferase</keyword>